<dbReference type="Gene3D" id="3.40.50.300">
    <property type="entry name" value="P-loop containing nucleotide triphosphate hydrolases"/>
    <property type="match status" value="1"/>
</dbReference>
<comment type="function">
    <text evidence="6">Involved in beta-(1--&gt;2)glucan export. Transmembrane domains (TMD) form a pore in the inner membrane and the ATP-binding domain (NBD) is responsible for energy generation.</text>
</comment>
<dbReference type="GO" id="GO:0005886">
    <property type="term" value="C:plasma membrane"/>
    <property type="evidence" value="ECO:0007669"/>
    <property type="project" value="UniProtKB-SubCell"/>
</dbReference>
<dbReference type="SMART" id="SM00382">
    <property type="entry name" value="AAA"/>
    <property type="match status" value="1"/>
</dbReference>
<dbReference type="InterPro" id="IPR027417">
    <property type="entry name" value="P-loop_NTPase"/>
</dbReference>
<dbReference type="Pfam" id="PF08352">
    <property type="entry name" value="oligo_HPY"/>
    <property type="match status" value="1"/>
</dbReference>
<sequence>MTVLDQPRSASATPLLEVTDLAQRYTLPRESLFKPAAQVLALNGVTAQVMPGKSLGVVGESGSGKSTFARLVMALERPTSGTVSLLGRDLNRMPPDELRHARRDFQMVFQDPYGSLDPRQTIARIVAEPLTALGRIDRGSLRERVAKVLRQVGLRDADMDKFPHEFSGGQRQRIAIARALITQPKLIVADEPVSALDVSVQAQVLNLMQDLQDEFSLSYILISHDLAVVDLLCDEIAVMYLGRIVEQGRPADLFAHSAHPYTRALLDAVPRARAGGVRRRRGAQAIGSQASAAAGCPYAPRCPLADQHCRAAAPALRNVGDAHLAACHYAEAVMALPPVVAEAG</sequence>
<dbReference type="Pfam" id="PF00005">
    <property type="entry name" value="ABC_tran"/>
    <property type="match status" value="1"/>
</dbReference>
<protein>
    <submittedName>
        <fullName evidence="8">Peptide/nickel transport system ATP-binding protein</fullName>
    </submittedName>
</protein>
<dbReference type="PANTHER" id="PTHR43776">
    <property type="entry name" value="TRANSPORT ATP-BINDING PROTEIN"/>
    <property type="match status" value="1"/>
</dbReference>
<keyword evidence="4" id="KW-0547">Nucleotide-binding</keyword>
<dbReference type="InterPro" id="IPR013563">
    <property type="entry name" value="Oligopep_ABC_C"/>
</dbReference>
<organism evidence="8 9">
    <name type="scientific">Bradyrhizobium erythrophlei</name>
    <dbReference type="NCBI Taxonomy" id="1437360"/>
    <lineage>
        <taxon>Bacteria</taxon>
        <taxon>Pseudomonadati</taxon>
        <taxon>Pseudomonadota</taxon>
        <taxon>Alphaproteobacteria</taxon>
        <taxon>Hyphomicrobiales</taxon>
        <taxon>Nitrobacteraceae</taxon>
        <taxon>Bradyrhizobium</taxon>
    </lineage>
</organism>
<evidence type="ECO:0000256" key="4">
    <source>
        <dbReference type="ARBA" id="ARBA00022741"/>
    </source>
</evidence>
<evidence type="ECO:0000313" key="9">
    <source>
        <dbReference type="Proteomes" id="UP000198992"/>
    </source>
</evidence>
<dbReference type="InterPro" id="IPR017871">
    <property type="entry name" value="ABC_transporter-like_CS"/>
</dbReference>
<dbReference type="AlphaFoldDB" id="A0A1H4WLM9"/>
<evidence type="ECO:0000256" key="3">
    <source>
        <dbReference type="ARBA" id="ARBA00022448"/>
    </source>
</evidence>
<gene>
    <name evidence="8" type="ORF">SAMN05444164_3145</name>
</gene>
<evidence type="ECO:0000259" key="7">
    <source>
        <dbReference type="PROSITE" id="PS50893"/>
    </source>
</evidence>
<dbReference type="FunFam" id="3.40.50.300:FF:000016">
    <property type="entry name" value="Oligopeptide ABC transporter ATP-binding component"/>
    <property type="match status" value="1"/>
</dbReference>
<comment type="subcellular location">
    <subcellularLocation>
        <location evidence="1">Cell inner membrane</location>
        <topology evidence="1">Peripheral membrane protein</topology>
    </subcellularLocation>
</comment>
<dbReference type="GO" id="GO:0055085">
    <property type="term" value="P:transmembrane transport"/>
    <property type="evidence" value="ECO:0007669"/>
    <property type="project" value="UniProtKB-ARBA"/>
</dbReference>
<evidence type="ECO:0000313" key="8">
    <source>
        <dbReference type="EMBL" id="SEC93414.1"/>
    </source>
</evidence>
<feature type="domain" description="ABC transporter" evidence="7">
    <location>
        <begin position="27"/>
        <end position="266"/>
    </location>
</feature>
<dbReference type="InterPro" id="IPR050319">
    <property type="entry name" value="ABC_transp_ATP-bind"/>
</dbReference>
<dbReference type="InterPro" id="IPR003439">
    <property type="entry name" value="ABC_transporter-like_ATP-bd"/>
</dbReference>
<dbReference type="GO" id="GO:0005524">
    <property type="term" value="F:ATP binding"/>
    <property type="evidence" value="ECO:0007669"/>
    <property type="project" value="UniProtKB-KW"/>
</dbReference>
<dbReference type="PROSITE" id="PS00211">
    <property type="entry name" value="ABC_TRANSPORTER_1"/>
    <property type="match status" value="1"/>
</dbReference>
<reference evidence="8 9" key="1">
    <citation type="submission" date="2016-10" db="EMBL/GenBank/DDBJ databases">
        <authorList>
            <person name="de Groot N.N."/>
        </authorList>
    </citation>
    <scope>NUCLEOTIDE SEQUENCE [LARGE SCALE GENOMIC DNA]</scope>
    <source>
        <strain evidence="8 9">MT12</strain>
    </source>
</reference>
<dbReference type="NCBIfam" id="TIGR01727">
    <property type="entry name" value="oligo_HPY"/>
    <property type="match status" value="1"/>
</dbReference>
<evidence type="ECO:0000256" key="5">
    <source>
        <dbReference type="ARBA" id="ARBA00022840"/>
    </source>
</evidence>
<dbReference type="Proteomes" id="UP000198992">
    <property type="component" value="Unassembled WGS sequence"/>
</dbReference>
<proteinExistence type="inferred from homology"/>
<keyword evidence="5 8" id="KW-0067">ATP-binding</keyword>
<evidence type="ECO:0000256" key="2">
    <source>
        <dbReference type="ARBA" id="ARBA00005417"/>
    </source>
</evidence>
<dbReference type="PROSITE" id="PS50893">
    <property type="entry name" value="ABC_TRANSPORTER_2"/>
    <property type="match status" value="1"/>
</dbReference>
<comment type="similarity">
    <text evidence="2">Belongs to the ABC transporter superfamily.</text>
</comment>
<dbReference type="CDD" id="cd03257">
    <property type="entry name" value="ABC_NikE_OppD_transporters"/>
    <property type="match status" value="1"/>
</dbReference>
<evidence type="ECO:0000256" key="6">
    <source>
        <dbReference type="ARBA" id="ARBA00024722"/>
    </source>
</evidence>
<name>A0A1H4WLM9_9BRAD</name>
<dbReference type="SUPFAM" id="SSF52540">
    <property type="entry name" value="P-loop containing nucleoside triphosphate hydrolases"/>
    <property type="match status" value="1"/>
</dbReference>
<dbReference type="RefSeq" id="WP_092116627.1">
    <property type="nucleotide sequence ID" value="NZ_FNTH01000001.1"/>
</dbReference>
<dbReference type="InterPro" id="IPR003593">
    <property type="entry name" value="AAA+_ATPase"/>
</dbReference>
<dbReference type="OrthoDB" id="9815712at2"/>
<dbReference type="GO" id="GO:0015833">
    <property type="term" value="P:peptide transport"/>
    <property type="evidence" value="ECO:0007669"/>
    <property type="project" value="InterPro"/>
</dbReference>
<keyword evidence="3" id="KW-0813">Transport</keyword>
<accession>A0A1H4WLM9</accession>
<dbReference type="PANTHER" id="PTHR43776:SF7">
    <property type="entry name" value="D,D-DIPEPTIDE TRANSPORT ATP-BINDING PROTEIN DDPF-RELATED"/>
    <property type="match status" value="1"/>
</dbReference>
<dbReference type="EMBL" id="FNTH01000001">
    <property type="protein sequence ID" value="SEC93414.1"/>
    <property type="molecule type" value="Genomic_DNA"/>
</dbReference>
<dbReference type="GO" id="GO:0016887">
    <property type="term" value="F:ATP hydrolysis activity"/>
    <property type="evidence" value="ECO:0007669"/>
    <property type="project" value="InterPro"/>
</dbReference>
<evidence type="ECO:0000256" key="1">
    <source>
        <dbReference type="ARBA" id="ARBA00004417"/>
    </source>
</evidence>